<accession>A0A1E3KDU4</accession>
<gene>
    <name evidence="3" type="ORF">I350_00034</name>
</gene>
<feature type="domain" description="Ku C-terminal" evidence="2">
    <location>
        <begin position="72"/>
        <end position="129"/>
    </location>
</feature>
<feature type="region of interest" description="Disordered" evidence="1">
    <location>
        <begin position="1"/>
        <end position="68"/>
    </location>
</feature>
<dbReference type="SUPFAM" id="SSF101420">
    <property type="entry name" value="C-terminal domain of Ku80"/>
    <property type="match status" value="1"/>
</dbReference>
<dbReference type="EMBL" id="MEKH01000001">
    <property type="protein sequence ID" value="ODO11259.1"/>
    <property type="molecule type" value="Genomic_DNA"/>
</dbReference>
<evidence type="ECO:0000259" key="2">
    <source>
        <dbReference type="Pfam" id="PF08785"/>
    </source>
</evidence>
<dbReference type="InterPro" id="IPR014893">
    <property type="entry name" value="Ku_PK_bind"/>
</dbReference>
<organism evidence="3 4">
    <name type="scientific">Cryptococcus amylolentus CBS 6273</name>
    <dbReference type="NCBI Taxonomy" id="1296118"/>
    <lineage>
        <taxon>Eukaryota</taxon>
        <taxon>Fungi</taxon>
        <taxon>Dikarya</taxon>
        <taxon>Basidiomycota</taxon>
        <taxon>Agaricomycotina</taxon>
        <taxon>Tremellomycetes</taxon>
        <taxon>Tremellales</taxon>
        <taxon>Cryptococcaceae</taxon>
        <taxon>Cryptococcus</taxon>
    </lineage>
</organism>
<feature type="compositionally biased region" description="Polar residues" evidence="1">
    <location>
        <begin position="38"/>
        <end position="55"/>
    </location>
</feature>
<reference evidence="3 4" key="1">
    <citation type="submission" date="2016-06" db="EMBL/GenBank/DDBJ databases">
        <title>Evolution of pathogenesis and genome organization in the Tremellales.</title>
        <authorList>
            <person name="Cuomo C."/>
            <person name="Litvintseva A."/>
            <person name="Heitman J."/>
            <person name="Chen Y."/>
            <person name="Sun S."/>
            <person name="Springer D."/>
            <person name="Dromer F."/>
            <person name="Young S."/>
            <person name="Zeng Q."/>
            <person name="Chapman S."/>
            <person name="Gujja S."/>
            <person name="Saif S."/>
            <person name="Birren B."/>
        </authorList>
    </citation>
    <scope>NUCLEOTIDE SEQUENCE [LARGE SCALE GENOMIC DNA]</scope>
    <source>
        <strain evidence="3 4">CBS 6273</strain>
    </source>
</reference>
<dbReference type="Pfam" id="PF08785">
    <property type="entry name" value="Ku_PK_bind"/>
    <property type="match status" value="1"/>
</dbReference>
<sequence>MKKKKNQKQELGEGEGYEQAGATTKPETISQRKADSQPGAQTASQPKPTVPTSEPTLPGKPKPGRIISNESPIADFRRVIKDGDVFRKAIQDMGEVVRENVAASFSRQAFPVAIKCLALMRETALEYERWRCMMSKLCFCGSVLTDGLFRYVESLEKVVKGPGLKHLNFWQEFEKAGQSVSKISEEEAEAALNGEDREPPHVV</sequence>
<evidence type="ECO:0000313" key="4">
    <source>
        <dbReference type="Proteomes" id="UP000095149"/>
    </source>
</evidence>
<dbReference type="Proteomes" id="UP000095149">
    <property type="component" value="Unassembled WGS sequence"/>
</dbReference>
<dbReference type="InterPro" id="IPR036494">
    <property type="entry name" value="Ku_C_sf"/>
</dbReference>
<evidence type="ECO:0000313" key="3">
    <source>
        <dbReference type="EMBL" id="ODO11259.1"/>
    </source>
</evidence>
<name>A0A1E3KDU4_9TREE</name>
<dbReference type="Gene3D" id="1.25.40.240">
    <property type="entry name" value="Ku, C-terminal domain"/>
    <property type="match status" value="1"/>
</dbReference>
<comment type="caution">
    <text evidence="3">The sequence shown here is derived from an EMBL/GenBank/DDBJ whole genome shotgun (WGS) entry which is preliminary data.</text>
</comment>
<protein>
    <recommendedName>
        <fullName evidence="2">Ku C-terminal domain-containing protein</fullName>
    </recommendedName>
</protein>
<evidence type="ECO:0000256" key="1">
    <source>
        <dbReference type="SAM" id="MobiDB-lite"/>
    </source>
</evidence>
<dbReference type="AlphaFoldDB" id="A0A1E3KDU4"/>
<proteinExistence type="predicted"/>